<name>A0AAV4BXE4_9GAST</name>
<dbReference type="InterPro" id="IPR043502">
    <property type="entry name" value="DNA/RNA_pol_sf"/>
</dbReference>
<sequence>MAWTWGPEQTESFKKIREMPATAPLLAWGPEQTESFKKIREMPATAPLLAYFDPSRPTVVEADSSSYGIGGCLLQEFDDGLKPIAYCSRTLTNAEQKYAQIEKECLASVWACKRFDRYLMGLDSFTLLTDHKPLVPLINSKDLSETPIRCQRMLIRLMRYKPKAEYRPGLTMVTSDTLSRCPTSISSRTLEVEQNLQNDIQFHVDVIMSTWPITDEKLKEIKAKTQEDPILKTAFEYTTSGWPMYKEDVKLAARELYGVRNELKVKAKTQEDPILKTAFEYTTSGWPMYKEDVKLAARELYGFRNELSVVDGLLLRGDCIIIPYKMRKEILNRIHDGHPGISKSRERAKQAVWWPGISKDIQQMVTGCRHCLEKSPTQQKEPLMTSELPDRPFQKVQLTYVS</sequence>
<comment type="caution">
    <text evidence="4">The sequence shown here is derived from an EMBL/GenBank/DDBJ whole genome shotgun (WGS) entry which is preliminary data.</text>
</comment>
<dbReference type="Gene3D" id="1.10.340.70">
    <property type="match status" value="1"/>
</dbReference>
<dbReference type="PANTHER" id="PTHR37984:SF5">
    <property type="entry name" value="PROTEIN NYNRIN-LIKE"/>
    <property type="match status" value="1"/>
</dbReference>
<dbReference type="EMBL" id="BLXT01005539">
    <property type="protein sequence ID" value="GFO23820.1"/>
    <property type="molecule type" value="Genomic_DNA"/>
</dbReference>
<feature type="domain" description="Integrase zinc-binding" evidence="3">
    <location>
        <begin position="322"/>
        <end position="375"/>
    </location>
</feature>
<proteinExistence type="predicted"/>
<keyword evidence="1" id="KW-0511">Multifunctional enzyme</keyword>
<dbReference type="InterPro" id="IPR041577">
    <property type="entry name" value="RT_RNaseH_2"/>
</dbReference>
<dbReference type="PANTHER" id="PTHR37984">
    <property type="entry name" value="PROTEIN CBG26694"/>
    <property type="match status" value="1"/>
</dbReference>
<dbReference type="Pfam" id="PF17919">
    <property type="entry name" value="RT_RNaseH_2"/>
    <property type="match status" value="1"/>
</dbReference>
<evidence type="ECO:0000259" key="2">
    <source>
        <dbReference type="Pfam" id="PF17919"/>
    </source>
</evidence>
<evidence type="ECO:0000256" key="1">
    <source>
        <dbReference type="ARBA" id="ARBA00023268"/>
    </source>
</evidence>
<organism evidence="4 5">
    <name type="scientific">Plakobranchus ocellatus</name>
    <dbReference type="NCBI Taxonomy" id="259542"/>
    <lineage>
        <taxon>Eukaryota</taxon>
        <taxon>Metazoa</taxon>
        <taxon>Spiralia</taxon>
        <taxon>Lophotrochozoa</taxon>
        <taxon>Mollusca</taxon>
        <taxon>Gastropoda</taxon>
        <taxon>Heterobranchia</taxon>
        <taxon>Euthyneura</taxon>
        <taxon>Panpulmonata</taxon>
        <taxon>Sacoglossa</taxon>
        <taxon>Placobranchoidea</taxon>
        <taxon>Plakobranchidae</taxon>
        <taxon>Plakobranchus</taxon>
    </lineage>
</organism>
<dbReference type="GO" id="GO:0003824">
    <property type="term" value="F:catalytic activity"/>
    <property type="evidence" value="ECO:0007669"/>
    <property type="project" value="UniProtKB-KW"/>
</dbReference>
<evidence type="ECO:0000259" key="3">
    <source>
        <dbReference type="Pfam" id="PF17921"/>
    </source>
</evidence>
<dbReference type="Gene3D" id="3.10.20.370">
    <property type="match status" value="1"/>
</dbReference>
<dbReference type="AlphaFoldDB" id="A0AAV4BXE4"/>
<gene>
    <name evidence="4" type="ORF">PoB_005032500</name>
</gene>
<dbReference type="InterPro" id="IPR041588">
    <property type="entry name" value="Integrase_H2C2"/>
</dbReference>
<evidence type="ECO:0000313" key="4">
    <source>
        <dbReference type="EMBL" id="GFO23820.1"/>
    </source>
</evidence>
<accession>A0AAV4BXE4</accession>
<dbReference type="CDD" id="cd09274">
    <property type="entry name" value="RNase_HI_RT_Ty3"/>
    <property type="match status" value="1"/>
</dbReference>
<feature type="domain" description="Reverse transcriptase/retrotransposon-derived protein RNase H-like" evidence="2">
    <location>
        <begin position="28"/>
        <end position="126"/>
    </location>
</feature>
<dbReference type="FunFam" id="1.10.340.70:FF:000003">
    <property type="entry name" value="Protein CBG25708"/>
    <property type="match status" value="1"/>
</dbReference>
<evidence type="ECO:0000313" key="5">
    <source>
        <dbReference type="Proteomes" id="UP000735302"/>
    </source>
</evidence>
<dbReference type="Pfam" id="PF17921">
    <property type="entry name" value="Integrase_H2C2"/>
    <property type="match status" value="1"/>
</dbReference>
<keyword evidence="5" id="KW-1185">Reference proteome</keyword>
<protein>
    <submittedName>
        <fullName evidence="4">Pol polyprotein</fullName>
    </submittedName>
</protein>
<dbReference type="InterPro" id="IPR050951">
    <property type="entry name" value="Retrovirus_Pol_polyprotein"/>
</dbReference>
<reference evidence="4 5" key="1">
    <citation type="journal article" date="2021" name="Elife">
        <title>Chloroplast acquisition without the gene transfer in kleptoplastic sea slugs, Plakobranchus ocellatus.</title>
        <authorList>
            <person name="Maeda T."/>
            <person name="Takahashi S."/>
            <person name="Yoshida T."/>
            <person name="Shimamura S."/>
            <person name="Takaki Y."/>
            <person name="Nagai Y."/>
            <person name="Toyoda A."/>
            <person name="Suzuki Y."/>
            <person name="Arimoto A."/>
            <person name="Ishii H."/>
            <person name="Satoh N."/>
            <person name="Nishiyama T."/>
            <person name="Hasebe M."/>
            <person name="Maruyama T."/>
            <person name="Minagawa J."/>
            <person name="Obokata J."/>
            <person name="Shigenobu S."/>
        </authorList>
    </citation>
    <scope>NUCLEOTIDE SEQUENCE [LARGE SCALE GENOMIC DNA]</scope>
</reference>
<dbReference type="FunFam" id="3.10.20.370:FF:000001">
    <property type="entry name" value="Retrovirus-related Pol polyprotein from transposon 17.6-like protein"/>
    <property type="match status" value="1"/>
</dbReference>
<dbReference type="Proteomes" id="UP000735302">
    <property type="component" value="Unassembled WGS sequence"/>
</dbReference>
<dbReference type="SUPFAM" id="SSF56672">
    <property type="entry name" value="DNA/RNA polymerases"/>
    <property type="match status" value="1"/>
</dbReference>